<dbReference type="SUPFAM" id="SSF56801">
    <property type="entry name" value="Acetyl-CoA synthetase-like"/>
    <property type="match status" value="1"/>
</dbReference>
<proteinExistence type="inferred from homology"/>
<dbReference type="Pfam" id="PF00501">
    <property type="entry name" value="AMP-binding"/>
    <property type="match status" value="1"/>
</dbReference>
<dbReference type="InterPro" id="IPR020845">
    <property type="entry name" value="AMP-binding_CS"/>
</dbReference>
<dbReference type="PROSITE" id="PS00455">
    <property type="entry name" value="AMP_BINDING"/>
    <property type="match status" value="1"/>
</dbReference>
<evidence type="ECO:0000313" key="3">
    <source>
        <dbReference type="EMBL" id="SVB20273.1"/>
    </source>
</evidence>
<evidence type="ECO:0000259" key="2">
    <source>
        <dbReference type="Pfam" id="PF00501"/>
    </source>
</evidence>
<name>A0A382C4Q7_9ZZZZ</name>
<protein>
    <recommendedName>
        <fullName evidence="2">AMP-dependent synthetase/ligase domain-containing protein</fullName>
    </recommendedName>
</protein>
<dbReference type="InterPro" id="IPR000873">
    <property type="entry name" value="AMP-dep_synth/lig_dom"/>
</dbReference>
<gene>
    <name evidence="3" type="ORF">METZ01_LOCUS173127</name>
</gene>
<feature type="non-terminal residue" evidence="3">
    <location>
        <position position="448"/>
    </location>
</feature>
<dbReference type="GO" id="GO:0031956">
    <property type="term" value="F:medium-chain fatty acid-CoA ligase activity"/>
    <property type="evidence" value="ECO:0007669"/>
    <property type="project" value="TreeGrafter"/>
</dbReference>
<sequence>MFETLPLAIDKVEFSSKDIIAYTIDGQPINWGEILARLDFWKSQLGNLSQIKVAVYHSDAVEFLCILLILWSLKKIPVVPANTLEKTLRAVKKETDYCIGEFPEVTSSQNIDSEQEVSSSDKKSSTHALIIFTSGSSGEPKAVYKTFKQLNSELKILENQWGNLLTDTLTLGTVSHHHMFGIQFRLLWPFVSKRPFVNKDIIYFEQLLQLSKYRICLVSSPAHLEHIPKTMAWSELQKSMKMVFSAGAPLPKNASLEVNKNMGVFVTEIYGSTETGAVSHRDQTKDPLWNPLKGISVKKIDNKLAIKSPAAIDKGWYVSEDLCEIYSQGHFSLKGRADNIIKVGGKRVSKAAIESSLKEHPLVEKAFVIFLEKRKNRVGAVIQLTRTGSVELIDKGKIAFQKSLLSCLRGNIENVAWPRYWRFVPKMPVNQQGKIKSTELEELFDKKN</sequence>
<organism evidence="3">
    <name type="scientific">marine metagenome</name>
    <dbReference type="NCBI Taxonomy" id="408172"/>
    <lineage>
        <taxon>unclassified sequences</taxon>
        <taxon>metagenomes</taxon>
        <taxon>ecological metagenomes</taxon>
    </lineage>
</organism>
<evidence type="ECO:0000256" key="1">
    <source>
        <dbReference type="ARBA" id="ARBA00006432"/>
    </source>
</evidence>
<dbReference type="PANTHER" id="PTHR43201:SF8">
    <property type="entry name" value="ACYL-COA SYNTHETASE FAMILY MEMBER 3"/>
    <property type="match status" value="1"/>
</dbReference>
<dbReference type="InterPro" id="IPR045851">
    <property type="entry name" value="AMP-bd_C_sf"/>
</dbReference>
<reference evidence="3" key="1">
    <citation type="submission" date="2018-05" db="EMBL/GenBank/DDBJ databases">
        <authorList>
            <person name="Lanie J.A."/>
            <person name="Ng W.-L."/>
            <person name="Kazmierczak K.M."/>
            <person name="Andrzejewski T.M."/>
            <person name="Davidsen T.M."/>
            <person name="Wayne K.J."/>
            <person name="Tettelin H."/>
            <person name="Glass J.I."/>
            <person name="Rusch D."/>
            <person name="Podicherti R."/>
            <person name="Tsui H.-C.T."/>
            <person name="Winkler M.E."/>
        </authorList>
    </citation>
    <scope>NUCLEOTIDE SEQUENCE</scope>
</reference>
<dbReference type="PANTHER" id="PTHR43201">
    <property type="entry name" value="ACYL-COA SYNTHETASE"/>
    <property type="match status" value="1"/>
</dbReference>
<dbReference type="Gene3D" id="3.30.300.30">
    <property type="match status" value="1"/>
</dbReference>
<dbReference type="Gene3D" id="3.40.50.12780">
    <property type="entry name" value="N-terminal domain of ligase-like"/>
    <property type="match status" value="1"/>
</dbReference>
<accession>A0A382C4Q7</accession>
<dbReference type="GO" id="GO:0006631">
    <property type="term" value="P:fatty acid metabolic process"/>
    <property type="evidence" value="ECO:0007669"/>
    <property type="project" value="TreeGrafter"/>
</dbReference>
<feature type="domain" description="AMP-dependent synthetase/ligase" evidence="2">
    <location>
        <begin position="86"/>
        <end position="289"/>
    </location>
</feature>
<dbReference type="EMBL" id="UINC01032504">
    <property type="protein sequence ID" value="SVB20273.1"/>
    <property type="molecule type" value="Genomic_DNA"/>
</dbReference>
<comment type="similarity">
    <text evidence="1">Belongs to the ATP-dependent AMP-binding enzyme family.</text>
</comment>
<dbReference type="AlphaFoldDB" id="A0A382C4Q7"/>
<dbReference type="InterPro" id="IPR042099">
    <property type="entry name" value="ANL_N_sf"/>
</dbReference>